<dbReference type="PANTHER" id="PTHR30055:SF234">
    <property type="entry name" value="HTH-TYPE TRANSCRIPTIONAL REGULATOR BETI"/>
    <property type="match status" value="1"/>
</dbReference>
<protein>
    <submittedName>
        <fullName evidence="6">Transcriptional regulator</fullName>
    </submittedName>
</protein>
<dbReference type="SUPFAM" id="SSF46689">
    <property type="entry name" value="Homeodomain-like"/>
    <property type="match status" value="1"/>
</dbReference>
<keyword evidence="2 4" id="KW-0238">DNA-binding</keyword>
<evidence type="ECO:0000256" key="4">
    <source>
        <dbReference type="PROSITE-ProRule" id="PRU00335"/>
    </source>
</evidence>
<comment type="caution">
    <text evidence="4">Lacks conserved residue(s) required for the propagation of feature annotation.</text>
</comment>
<proteinExistence type="predicted"/>
<accession>H8GGM4</accession>
<dbReference type="GO" id="GO:0003700">
    <property type="term" value="F:DNA-binding transcription factor activity"/>
    <property type="evidence" value="ECO:0007669"/>
    <property type="project" value="TreeGrafter"/>
</dbReference>
<evidence type="ECO:0000313" key="7">
    <source>
        <dbReference type="Proteomes" id="UP000005090"/>
    </source>
</evidence>
<evidence type="ECO:0000256" key="1">
    <source>
        <dbReference type="ARBA" id="ARBA00023015"/>
    </source>
</evidence>
<dbReference type="HOGENOM" id="CLU_069356_12_9_6"/>
<keyword evidence="3" id="KW-0804">Transcription</keyword>
<keyword evidence="7" id="KW-1185">Reference proteome</keyword>
<dbReference type="GO" id="GO:0000976">
    <property type="term" value="F:transcription cis-regulatory region binding"/>
    <property type="evidence" value="ECO:0007669"/>
    <property type="project" value="TreeGrafter"/>
</dbReference>
<dbReference type="InterPro" id="IPR050109">
    <property type="entry name" value="HTH-type_TetR-like_transc_reg"/>
</dbReference>
<reference evidence="6 7" key="1">
    <citation type="journal article" date="2013" name="Genome Announc.">
        <title>Genome Sequence of the Obligate Gammaproteobacterial Methanotroph Methylomicrobium album Strain BG8.</title>
        <authorList>
            <person name="Kits K.D."/>
            <person name="Kalyuzhnaya M.G."/>
            <person name="Klotz M.G."/>
            <person name="Jetten M.S."/>
            <person name="Op den Camp H.J."/>
            <person name="Vuilleumier S."/>
            <person name="Bringel F."/>
            <person name="Dispirito A.A."/>
            <person name="Murrell J.C."/>
            <person name="Bruce D."/>
            <person name="Cheng J.F."/>
            <person name="Copeland A."/>
            <person name="Goodwin L."/>
            <person name="Hauser L."/>
            <person name="Lajus A."/>
            <person name="Land M.L."/>
            <person name="Lapidus A."/>
            <person name="Lucas S."/>
            <person name="Medigue C."/>
            <person name="Pitluck S."/>
            <person name="Woyke T."/>
            <person name="Zeytun A."/>
            <person name="Stein L.Y."/>
        </authorList>
    </citation>
    <scope>NUCLEOTIDE SEQUENCE [LARGE SCALE GENOMIC DNA]</scope>
    <source>
        <strain evidence="6 7">BG8</strain>
    </source>
</reference>
<dbReference type="InterPro" id="IPR001647">
    <property type="entry name" value="HTH_TetR"/>
</dbReference>
<sequence length="199" mass="22200">MDQEKEDTQTKADTQDEILLAALKLFAEKGYFNTSLTDIAEAAGVKGTSGIYHHFKNKQMIAAALYASIFDSLNVSIDDIRRKNPKPSEQLRSIVDLLFRLADDAPDVMQLLLVLNMNEILPDEKPLLDTAPFAKILKIFQAGVKSGEIRNLAPPLCFAYFFGIVNHTLRMVLLGALDRKADAYQSQTWLAAWNAIAKK</sequence>
<evidence type="ECO:0000256" key="2">
    <source>
        <dbReference type="ARBA" id="ARBA00023125"/>
    </source>
</evidence>
<evidence type="ECO:0000313" key="6">
    <source>
        <dbReference type="EMBL" id="EIC28820.1"/>
    </source>
</evidence>
<evidence type="ECO:0000259" key="5">
    <source>
        <dbReference type="PROSITE" id="PS50977"/>
    </source>
</evidence>
<gene>
    <name evidence="6" type="ORF">Metal_1001</name>
</gene>
<dbReference type="Pfam" id="PF00440">
    <property type="entry name" value="TetR_N"/>
    <property type="match status" value="1"/>
</dbReference>
<dbReference type="STRING" id="686340.Metal_1001"/>
<dbReference type="InterPro" id="IPR036271">
    <property type="entry name" value="Tet_transcr_reg_TetR-rel_C_sf"/>
</dbReference>
<dbReference type="AlphaFoldDB" id="H8GGM4"/>
<dbReference type="Proteomes" id="UP000005090">
    <property type="component" value="Chromosome"/>
</dbReference>
<dbReference type="InterPro" id="IPR009057">
    <property type="entry name" value="Homeodomain-like_sf"/>
</dbReference>
<dbReference type="PANTHER" id="PTHR30055">
    <property type="entry name" value="HTH-TYPE TRANSCRIPTIONAL REGULATOR RUTR"/>
    <property type="match status" value="1"/>
</dbReference>
<evidence type="ECO:0000256" key="3">
    <source>
        <dbReference type="ARBA" id="ARBA00023163"/>
    </source>
</evidence>
<dbReference type="Gene3D" id="1.10.357.10">
    <property type="entry name" value="Tetracycline Repressor, domain 2"/>
    <property type="match status" value="1"/>
</dbReference>
<name>H8GGM4_METAL</name>
<dbReference type="SUPFAM" id="SSF48498">
    <property type="entry name" value="Tetracyclin repressor-like, C-terminal domain"/>
    <property type="match status" value="1"/>
</dbReference>
<organism evidence="6 7">
    <name type="scientific">Methylomicrobium album BG8</name>
    <dbReference type="NCBI Taxonomy" id="686340"/>
    <lineage>
        <taxon>Bacteria</taxon>
        <taxon>Pseudomonadati</taxon>
        <taxon>Pseudomonadota</taxon>
        <taxon>Gammaproteobacteria</taxon>
        <taxon>Methylococcales</taxon>
        <taxon>Methylococcaceae</taxon>
        <taxon>Methylomicrobium</taxon>
    </lineage>
</organism>
<dbReference type="EMBL" id="CM001475">
    <property type="protein sequence ID" value="EIC28820.1"/>
    <property type="molecule type" value="Genomic_DNA"/>
</dbReference>
<keyword evidence="1" id="KW-0805">Transcription regulation</keyword>
<feature type="domain" description="HTH tetR-type" evidence="5">
    <location>
        <begin position="12"/>
        <end position="73"/>
    </location>
</feature>
<dbReference type="RefSeq" id="WP_005370188.1">
    <property type="nucleotide sequence ID" value="NZ_CM001475.1"/>
</dbReference>
<dbReference type="PROSITE" id="PS50977">
    <property type="entry name" value="HTH_TETR_2"/>
    <property type="match status" value="1"/>
</dbReference>
<dbReference type="eggNOG" id="COG1309">
    <property type="taxonomic scope" value="Bacteria"/>
</dbReference>